<dbReference type="EMBL" id="BAABKX010000026">
    <property type="protein sequence ID" value="GAA5063330.1"/>
    <property type="molecule type" value="Genomic_DNA"/>
</dbReference>
<reference evidence="2 3" key="1">
    <citation type="journal article" date="2019" name="Int. J. Syst. Evol. Microbiol.">
        <title>The Global Catalogue of Microorganisms (GCM) 10K type strain sequencing project: providing services to taxonomists for standard genome sequencing and annotation.</title>
        <authorList>
            <consortium name="The Broad Institute Genomics Platform"/>
            <consortium name="The Broad Institute Genome Sequencing Center for Infectious Disease"/>
            <person name="Wu L."/>
            <person name="Ma J."/>
        </authorList>
    </citation>
    <scope>NUCLEOTIDE SEQUENCE [LARGE SCALE GENOMIC DNA]</scope>
    <source>
        <strain evidence="2 3">JCM 17504</strain>
    </source>
</reference>
<evidence type="ECO:0000313" key="2">
    <source>
        <dbReference type="EMBL" id="GAA5063330.1"/>
    </source>
</evidence>
<feature type="region of interest" description="Disordered" evidence="1">
    <location>
        <begin position="1"/>
        <end position="29"/>
    </location>
</feature>
<proteinExistence type="predicted"/>
<accession>A0AAV3UQX2</accession>
<protein>
    <submittedName>
        <fullName evidence="2">Uncharacterized protein</fullName>
    </submittedName>
</protein>
<comment type="caution">
    <text evidence="2">The sequence shown here is derived from an EMBL/GenBank/DDBJ whole genome shotgun (WGS) entry which is preliminary data.</text>
</comment>
<organism evidence="2 3">
    <name type="scientific">Haladaptatus pallidirubidus</name>
    <dbReference type="NCBI Taxonomy" id="1008152"/>
    <lineage>
        <taxon>Archaea</taxon>
        <taxon>Methanobacteriati</taxon>
        <taxon>Methanobacteriota</taxon>
        <taxon>Stenosarchaea group</taxon>
        <taxon>Halobacteria</taxon>
        <taxon>Halobacteriales</taxon>
        <taxon>Haladaptataceae</taxon>
        <taxon>Haladaptatus</taxon>
    </lineage>
</organism>
<keyword evidence="3" id="KW-1185">Reference proteome</keyword>
<feature type="compositionally biased region" description="Acidic residues" evidence="1">
    <location>
        <begin position="7"/>
        <end position="29"/>
    </location>
</feature>
<dbReference type="AlphaFoldDB" id="A0AAV3UQX2"/>
<evidence type="ECO:0000313" key="3">
    <source>
        <dbReference type="Proteomes" id="UP001501729"/>
    </source>
</evidence>
<evidence type="ECO:0000256" key="1">
    <source>
        <dbReference type="SAM" id="MobiDB-lite"/>
    </source>
</evidence>
<dbReference type="Proteomes" id="UP001501729">
    <property type="component" value="Unassembled WGS sequence"/>
</dbReference>
<name>A0AAV3UQX2_9EURY</name>
<gene>
    <name evidence="2" type="ORF">GCM10025751_51670</name>
</gene>
<sequence length="99" mass="10814">MTAVENATDEGALEVFSSEDNDDDAEPEDWSVTASVTSRAGHACEQDGRTLELSHVSVLCVNGMVIDALCCHEPANTHKAISLVYPLNIDLFELQRCQY</sequence>